<keyword evidence="2" id="KW-1185">Reference proteome</keyword>
<dbReference type="EMBL" id="PXNQ02000006">
    <property type="protein sequence ID" value="RNF34367.1"/>
    <property type="molecule type" value="Genomic_DNA"/>
</dbReference>
<evidence type="ECO:0008006" key="3">
    <source>
        <dbReference type="Google" id="ProtNLM"/>
    </source>
</evidence>
<proteinExistence type="predicted"/>
<evidence type="ECO:0000313" key="1">
    <source>
        <dbReference type="EMBL" id="RNF34367.1"/>
    </source>
</evidence>
<gene>
    <name evidence="1" type="ORF">A7A09_010690</name>
</gene>
<organism evidence="1 2">
    <name type="scientific">Paracoccus methylarcula</name>
    <dbReference type="NCBI Taxonomy" id="72022"/>
    <lineage>
        <taxon>Bacteria</taxon>
        <taxon>Pseudomonadati</taxon>
        <taxon>Pseudomonadota</taxon>
        <taxon>Alphaproteobacteria</taxon>
        <taxon>Rhodobacterales</taxon>
        <taxon>Paracoccaceae</taxon>
        <taxon>Paracoccus</taxon>
    </lineage>
</organism>
<comment type="caution">
    <text evidence="1">The sequence shown here is derived from an EMBL/GenBank/DDBJ whole genome shotgun (WGS) entry which is preliminary data.</text>
</comment>
<name>A0A422QWL8_9RHOB</name>
<sequence>MDAASFGTGAGLFQAAAIPSVICGPGDTARAYRPEEYLTREELHAACKMVLAPGRKLAA</sequence>
<evidence type="ECO:0000313" key="2">
    <source>
        <dbReference type="Proteomes" id="UP000238137"/>
    </source>
</evidence>
<dbReference type="Proteomes" id="UP000238137">
    <property type="component" value="Unassembled WGS sequence"/>
</dbReference>
<protein>
    <recommendedName>
        <fullName evidence="3">Acetylornithine deacetylase</fullName>
    </recommendedName>
</protein>
<dbReference type="SUPFAM" id="SSF53187">
    <property type="entry name" value="Zn-dependent exopeptidases"/>
    <property type="match status" value="1"/>
</dbReference>
<reference evidence="1" key="1">
    <citation type="submission" date="2018-05" db="EMBL/GenBank/DDBJ databases">
        <title>Reclassification of Methylarcula marina and Methylarcula terricola as Paracoccus methylarcula sp.nov., comb.nov. and Paracoccus terricola comb.nov.</title>
        <authorList>
            <person name="Shmareva M.N."/>
            <person name="Doronina N.V."/>
            <person name="Vasilenko O.V."/>
            <person name="Tarlachkov S.V."/>
            <person name="Trotsenko Y.A."/>
        </authorList>
    </citation>
    <scope>NUCLEOTIDE SEQUENCE [LARGE SCALE GENOMIC DNA]</scope>
    <source>
        <strain evidence="1">VKM B-2159</strain>
    </source>
</reference>
<accession>A0A422QWL8</accession>
<dbReference type="Gene3D" id="3.40.630.10">
    <property type="entry name" value="Zn peptidases"/>
    <property type="match status" value="1"/>
</dbReference>
<dbReference type="AlphaFoldDB" id="A0A422QWL8"/>